<evidence type="ECO:0000313" key="1">
    <source>
        <dbReference type="EMBL" id="CAH2394239.1"/>
    </source>
</evidence>
<dbReference type="RefSeq" id="WP_254022748.1">
    <property type="nucleotide sequence ID" value="NZ_CAKXZS010000001.1"/>
</dbReference>
<dbReference type="Proteomes" id="UP001152604">
    <property type="component" value="Unassembled WGS sequence"/>
</dbReference>
<protein>
    <submittedName>
        <fullName evidence="1">Uncharacterized protein</fullName>
    </submittedName>
</protein>
<dbReference type="EMBL" id="CAKXZS010000001">
    <property type="protein sequence ID" value="CAH2394239.1"/>
    <property type="molecule type" value="Genomic_DNA"/>
</dbReference>
<name>A0ABM9DCI4_9HYPH</name>
<gene>
    <name evidence="1" type="ORF">MES4922_10152</name>
</gene>
<proteinExistence type="predicted"/>
<reference evidence="1" key="1">
    <citation type="submission" date="2022-03" db="EMBL/GenBank/DDBJ databases">
        <authorList>
            <person name="Brunel B."/>
        </authorList>
    </citation>
    <scope>NUCLEOTIDE SEQUENCE</scope>
    <source>
        <strain evidence="1">STM4922sample</strain>
    </source>
</reference>
<evidence type="ECO:0000313" key="2">
    <source>
        <dbReference type="Proteomes" id="UP001152604"/>
    </source>
</evidence>
<accession>A0ABM9DCI4</accession>
<sequence>MASSPLLIRARTPLRGRIVYAAQTALGEFAQLAAAGLGCETRRGSTDLTTWS</sequence>
<organism evidence="1 2">
    <name type="scientific">Mesorhizobium ventifaucium</name>
    <dbReference type="NCBI Taxonomy" id="666020"/>
    <lineage>
        <taxon>Bacteria</taxon>
        <taxon>Pseudomonadati</taxon>
        <taxon>Pseudomonadota</taxon>
        <taxon>Alphaproteobacteria</taxon>
        <taxon>Hyphomicrobiales</taxon>
        <taxon>Phyllobacteriaceae</taxon>
        <taxon>Mesorhizobium</taxon>
    </lineage>
</organism>
<keyword evidence="2" id="KW-1185">Reference proteome</keyword>
<comment type="caution">
    <text evidence="1">The sequence shown here is derived from an EMBL/GenBank/DDBJ whole genome shotgun (WGS) entry which is preliminary data.</text>
</comment>